<dbReference type="PROSITE" id="PS50096">
    <property type="entry name" value="IQ"/>
    <property type="match status" value="3"/>
</dbReference>
<dbReference type="Gene3D" id="1.20.890.10">
    <property type="entry name" value="cAMP-dependent protein kinase regulatory subunit, dimerization-anchoring domain"/>
    <property type="match status" value="1"/>
</dbReference>
<evidence type="ECO:0000256" key="1">
    <source>
        <dbReference type="SAM" id="MobiDB-lite"/>
    </source>
</evidence>
<protein>
    <submittedName>
        <fullName evidence="3">Sperm surface protein Sp17</fullName>
    </submittedName>
</protein>
<feature type="region of interest" description="Disordered" evidence="1">
    <location>
        <begin position="273"/>
        <end position="319"/>
    </location>
</feature>
<feature type="compositionally biased region" description="Basic and acidic residues" evidence="1">
    <location>
        <begin position="136"/>
        <end position="155"/>
    </location>
</feature>
<dbReference type="CDD" id="cd23767">
    <property type="entry name" value="IQCD"/>
    <property type="match status" value="2"/>
</dbReference>
<evidence type="ECO:0000313" key="3">
    <source>
        <dbReference type="EMBL" id="KAK2573864.1"/>
    </source>
</evidence>
<dbReference type="FunFam" id="1.20.5.190:FF:000055">
    <property type="entry name" value="Putative microtubule-associated protein futsch"/>
    <property type="match status" value="1"/>
</dbReference>
<proteinExistence type="predicted"/>
<dbReference type="AlphaFoldDB" id="A0AAD9R6D7"/>
<feature type="domain" description="RIIa" evidence="2">
    <location>
        <begin position="14"/>
        <end position="47"/>
    </location>
</feature>
<feature type="compositionally biased region" description="Acidic residues" evidence="1">
    <location>
        <begin position="205"/>
        <end position="224"/>
    </location>
</feature>
<feature type="compositionally biased region" description="Polar residues" evidence="1">
    <location>
        <begin position="283"/>
        <end position="294"/>
    </location>
</feature>
<dbReference type="PANTHER" id="PTHR10699:SF11">
    <property type="entry name" value="IGLOO, ISOFORM A"/>
    <property type="match status" value="1"/>
</dbReference>
<dbReference type="InterPro" id="IPR000048">
    <property type="entry name" value="IQ_motif_EF-hand-BS"/>
</dbReference>
<accession>A0AAD9R6D7</accession>
<evidence type="ECO:0000313" key="4">
    <source>
        <dbReference type="Proteomes" id="UP001249851"/>
    </source>
</evidence>
<dbReference type="SUPFAM" id="SSF52540">
    <property type="entry name" value="P-loop containing nucleoside triphosphate hydrolases"/>
    <property type="match status" value="1"/>
</dbReference>
<feature type="region of interest" description="Disordered" evidence="1">
    <location>
        <begin position="136"/>
        <end position="228"/>
    </location>
</feature>
<dbReference type="EMBL" id="JARQWQ010000002">
    <property type="protein sequence ID" value="KAK2573864.1"/>
    <property type="molecule type" value="Genomic_DNA"/>
</dbReference>
<comment type="caution">
    <text evidence="3">The sequence shown here is derived from an EMBL/GenBank/DDBJ whole genome shotgun (WGS) entry which is preliminary data.</text>
</comment>
<dbReference type="PANTHER" id="PTHR10699">
    <property type="entry name" value="NEUROMODULIN"/>
    <property type="match status" value="1"/>
</dbReference>
<sequence length="319" mass="35339">MAVQYAPMKLRVPRGFQNLLEGLAREVLREQPEDIIHFAAQHFKNQLLIRDKTGKDDAKKGDQMEKLQQGEEVDIDLTDPEVHKAASKIQASFRGHKAREDVKKHKDEEAAAVKIQASFRGHQAREKVKEIKLSRSKELVSEDKKTTDSIEKLDETMPEEVGQAEESTKQEPVQEPVTEVTEGADTSEPAAEDQDQDQEMKVVAEEGETNEVAGEEEEAGESAAEEAKVVVADTQVDRAEGGLTGGEEEQVDVDLNDPELHSAAIKIQASFRGHKAREGVKSFKSSESLAQTYNEVPLEEKDKVADEEPSVVEEGENSN</sequence>
<name>A0AAD9R6D7_ACRCE</name>
<dbReference type="InterPro" id="IPR027417">
    <property type="entry name" value="P-loop_NTPase"/>
</dbReference>
<dbReference type="Pfam" id="PF02197">
    <property type="entry name" value="RIIa"/>
    <property type="match status" value="1"/>
</dbReference>
<dbReference type="Gene3D" id="1.20.5.190">
    <property type="match status" value="2"/>
</dbReference>
<feature type="compositionally biased region" description="Low complexity" evidence="1">
    <location>
        <begin position="170"/>
        <end position="181"/>
    </location>
</feature>
<keyword evidence="4" id="KW-1185">Reference proteome</keyword>
<evidence type="ECO:0000259" key="2">
    <source>
        <dbReference type="SMART" id="SM00394"/>
    </source>
</evidence>
<feature type="compositionally biased region" description="Acidic residues" evidence="1">
    <location>
        <begin position="307"/>
        <end position="319"/>
    </location>
</feature>
<reference evidence="3" key="1">
    <citation type="journal article" date="2023" name="G3 (Bethesda)">
        <title>Whole genome assembly and annotation of the endangered Caribbean coral Acropora cervicornis.</title>
        <authorList>
            <person name="Selwyn J.D."/>
            <person name="Vollmer S.V."/>
        </authorList>
    </citation>
    <scope>NUCLEOTIDE SEQUENCE</scope>
    <source>
        <strain evidence="3">K2</strain>
    </source>
</reference>
<dbReference type="SMART" id="SM00015">
    <property type="entry name" value="IQ"/>
    <property type="match status" value="3"/>
</dbReference>
<dbReference type="CDD" id="cd12100">
    <property type="entry name" value="DD_CABYR_SP17"/>
    <property type="match status" value="1"/>
</dbReference>
<dbReference type="Pfam" id="PF00612">
    <property type="entry name" value="IQ"/>
    <property type="match status" value="3"/>
</dbReference>
<dbReference type="InterPro" id="IPR003117">
    <property type="entry name" value="cAMP_dep_PK_reg_su_I/II_a/b"/>
</dbReference>
<gene>
    <name evidence="3" type="ORF">P5673_001571</name>
</gene>
<dbReference type="Proteomes" id="UP001249851">
    <property type="component" value="Unassembled WGS sequence"/>
</dbReference>
<organism evidence="3 4">
    <name type="scientific">Acropora cervicornis</name>
    <name type="common">Staghorn coral</name>
    <dbReference type="NCBI Taxonomy" id="6130"/>
    <lineage>
        <taxon>Eukaryota</taxon>
        <taxon>Metazoa</taxon>
        <taxon>Cnidaria</taxon>
        <taxon>Anthozoa</taxon>
        <taxon>Hexacorallia</taxon>
        <taxon>Scleractinia</taxon>
        <taxon>Astrocoeniina</taxon>
        <taxon>Acroporidae</taxon>
        <taxon>Acropora</taxon>
    </lineage>
</organism>
<dbReference type="SMART" id="SM00394">
    <property type="entry name" value="RIIa"/>
    <property type="match status" value="1"/>
</dbReference>
<dbReference type="SUPFAM" id="SSF47391">
    <property type="entry name" value="Dimerization-anchoring domain of cAMP-dependent PK regulatory subunit"/>
    <property type="match status" value="1"/>
</dbReference>
<dbReference type="InterPro" id="IPR047579">
    <property type="entry name" value="DD_CABYR_SP17"/>
</dbReference>
<dbReference type="GO" id="GO:0005516">
    <property type="term" value="F:calmodulin binding"/>
    <property type="evidence" value="ECO:0007669"/>
    <property type="project" value="TreeGrafter"/>
</dbReference>
<reference evidence="3" key="2">
    <citation type="journal article" date="2023" name="Science">
        <title>Genomic signatures of disease resistance in endangered staghorn corals.</title>
        <authorList>
            <person name="Vollmer S.V."/>
            <person name="Selwyn J.D."/>
            <person name="Despard B.A."/>
            <person name="Roesel C.L."/>
        </authorList>
    </citation>
    <scope>NUCLEOTIDE SEQUENCE</scope>
    <source>
        <strain evidence="3">K2</strain>
    </source>
</reference>